<keyword evidence="1" id="KW-0805">Transcription regulation</keyword>
<dbReference type="SUPFAM" id="SSF52172">
    <property type="entry name" value="CheY-like"/>
    <property type="match status" value="1"/>
</dbReference>
<evidence type="ECO:0000313" key="5">
    <source>
        <dbReference type="EMBL" id="HBJ09931.1"/>
    </source>
</evidence>
<dbReference type="PROSITE" id="PS50043">
    <property type="entry name" value="HTH_LUXR_2"/>
    <property type="match status" value="1"/>
</dbReference>
<dbReference type="InterPro" id="IPR016032">
    <property type="entry name" value="Sig_transdc_resp-reg_C-effctor"/>
</dbReference>
<dbReference type="PANTHER" id="PTHR44688">
    <property type="entry name" value="DNA-BINDING TRANSCRIPTIONAL ACTIVATOR DEVR_DOSR"/>
    <property type="match status" value="1"/>
</dbReference>
<keyword evidence="2 5" id="KW-0238">DNA-binding</keyword>
<proteinExistence type="predicted"/>
<evidence type="ECO:0000313" key="6">
    <source>
        <dbReference type="Proteomes" id="UP000262954"/>
    </source>
</evidence>
<dbReference type="GO" id="GO:0006355">
    <property type="term" value="P:regulation of DNA-templated transcription"/>
    <property type="evidence" value="ECO:0007669"/>
    <property type="project" value="InterPro"/>
</dbReference>
<sequence>MSQKYYILADNQAITRAGLNFIIRELHLSERIIHIYSKQELPDLLKKNSQAIIILDYTLFDFSRIEELINLHERFPSVRWILFSEELTTEFIRNIYSDKAFSVLFKNSSFQEISDALKYTISDKQYLCAQSKNQLQNNTEQGIIGQSLLTTTEIEILKLVAQGKSVKEIAAIRISSVHTIITHKKNIFRKLNVNNIHEATRYAFRAGIIDMAEYCI</sequence>
<name>A0A316REQ7_9BACT</name>
<dbReference type="InterPro" id="IPR000792">
    <property type="entry name" value="Tscrpt_reg_LuxR_C"/>
</dbReference>
<dbReference type="GO" id="GO:0003677">
    <property type="term" value="F:DNA binding"/>
    <property type="evidence" value="ECO:0007669"/>
    <property type="project" value="UniProtKB-KW"/>
</dbReference>
<evidence type="ECO:0000259" key="4">
    <source>
        <dbReference type="PROSITE" id="PS50043"/>
    </source>
</evidence>
<dbReference type="AlphaFoldDB" id="A0A316REQ7"/>
<dbReference type="EMBL" id="DNWC01000165">
    <property type="protein sequence ID" value="HBJ09931.1"/>
    <property type="molecule type" value="Genomic_DNA"/>
</dbReference>
<keyword evidence="3" id="KW-0804">Transcription</keyword>
<dbReference type="Pfam" id="PF00196">
    <property type="entry name" value="GerE"/>
    <property type="match status" value="1"/>
</dbReference>
<dbReference type="CDD" id="cd06170">
    <property type="entry name" value="LuxR_C_like"/>
    <property type="match status" value="1"/>
</dbReference>
<dbReference type="PANTHER" id="PTHR44688:SF16">
    <property type="entry name" value="DNA-BINDING TRANSCRIPTIONAL ACTIVATOR DEVR_DOSR"/>
    <property type="match status" value="1"/>
</dbReference>
<dbReference type="PRINTS" id="PR00038">
    <property type="entry name" value="HTHLUXR"/>
</dbReference>
<feature type="domain" description="HTH luxR-type" evidence="4">
    <location>
        <begin position="142"/>
        <end position="207"/>
    </location>
</feature>
<reference evidence="5 6" key="1">
    <citation type="journal article" date="2018" name="Nat. Biotechnol.">
        <title>A standardized bacterial taxonomy based on genome phylogeny substantially revises the tree of life.</title>
        <authorList>
            <person name="Parks D.H."/>
            <person name="Chuvochina M."/>
            <person name="Waite D.W."/>
            <person name="Rinke C."/>
            <person name="Skarshewski A."/>
            <person name="Chaumeil P.A."/>
            <person name="Hugenholtz P."/>
        </authorList>
    </citation>
    <scope>NUCLEOTIDE SEQUENCE [LARGE SCALE GENOMIC DNA]</scope>
    <source>
        <strain evidence="5">UBA11482</strain>
    </source>
</reference>
<organism evidence="5 6">
    <name type="scientific">Coprobacter fastidiosus</name>
    <dbReference type="NCBI Taxonomy" id="1099853"/>
    <lineage>
        <taxon>Bacteria</taxon>
        <taxon>Pseudomonadati</taxon>
        <taxon>Bacteroidota</taxon>
        <taxon>Bacteroidia</taxon>
        <taxon>Bacteroidales</taxon>
        <taxon>Barnesiellaceae</taxon>
        <taxon>Coprobacter</taxon>
    </lineage>
</organism>
<dbReference type="Gene3D" id="3.40.50.2300">
    <property type="match status" value="1"/>
</dbReference>
<dbReference type="SUPFAM" id="SSF46894">
    <property type="entry name" value="C-terminal effector domain of the bipartite response regulators"/>
    <property type="match status" value="1"/>
</dbReference>
<evidence type="ECO:0000256" key="3">
    <source>
        <dbReference type="ARBA" id="ARBA00023163"/>
    </source>
</evidence>
<protein>
    <submittedName>
        <fullName evidence="5">DNA-binding response regulator</fullName>
    </submittedName>
</protein>
<dbReference type="Proteomes" id="UP000262954">
    <property type="component" value="Unassembled WGS sequence"/>
</dbReference>
<evidence type="ECO:0000256" key="1">
    <source>
        <dbReference type="ARBA" id="ARBA00023015"/>
    </source>
</evidence>
<dbReference type="GeneID" id="92928141"/>
<dbReference type="RefSeq" id="WP_009316500.1">
    <property type="nucleotide sequence ID" value="NZ_AP028032.1"/>
</dbReference>
<gene>
    <name evidence="5" type="ORF">DDY73_13120</name>
</gene>
<accession>A0A316REQ7</accession>
<dbReference type="InterPro" id="IPR011006">
    <property type="entry name" value="CheY-like_superfamily"/>
</dbReference>
<comment type="caution">
    <text evidence="5">The sequence shown here is derived from an EMBL/GenBank/DDBJ whole genome shotgun (WGS) entry which is preliminary data.</text>
</comment>
<dbReference type="SMART" id="SM00421">
    <property type="entry name" value="HTH_LUXR"/>
    <property type="match status" value="1"/>
</dbReference>
<evidence type="ECO:0000256" key="2">
    <source>
        <dbReference type="ARBA" id="ARBA00023125"/>
    </source>
</evidence>